<protein>
    <submittedName>
        <fullName evidence="2">Uncharacterized protein</fullName>
    </submittedName>
</protein>
<organism evidence="1 2">
    <name type="scientific">Romanomermis culicivorax</name>
    <name type="common">Nematode worm</name>
    <dbReference type="NCBI Taxonomy" id="13658"/>
    <lineage>
        <taxon>Eukaryota</taxon>
        <taxon>Metazoa</taxon>
        <taxon>Ecdysozoa</taxon>
        <taxon>Nematoda</taxon>
        <taxon>Enoplea</taxon>
        <taxon>Dorylaimia</taxon>
        <taxon>Mermithida</taxon>
        <taxon>Mermithoidea</taxon>
        <taxon>Mermithidae</taxon>
        <taxon>Romanomermis</taxon>
    </lineage>
</organism>
<evidence type="ECO:0000313" key="2">
    <source>
        <dbReference type="WBParaSite" id="nRc.2.0.1.t25226-RA"/>
    </source>
</evidence>
<dbReference type="Proteomes" id="UP000887565">
    <property type="component" value="Unplaced"/>
</dbReference>
<dbReference type="AlphaFoldDB" id="A0A915JFF7"/>
<name>A0A915JFF7_ROMCU</name>
<accession>A0A915JFF7</accession>
<dbReference type="WBParaSite" id="nRc.2.0.1.t25226-RA">
    <property type="protein sequence ID" value="nRc.2.0.1.t25226-RA"/>
    <property type="gene ID" value="nRc.2.0.1.g25226"/>
</dbReference>
<evidence type="ECO:0000313" key="1">
    <source>
        <dbReference type="Proteomes" id="UP000887565"/>
    </source>
</evidence>
<sequence length="92" mass="10493">MNLRYQNLEHDSEFEGKKFYEQIFRLNKNLTFKTRTVPANPLLPAERSLDFKAQSSATITLRDKSRVSAGVRQGKAGMRSAIHNEELLPGDI</sequence>
<reference evidence="2" key="1">
    <citation type="submission" date="2022-11" db="UniProtKB">
        <authorList>
            <consortium name="WormBaseParasite"/>
        </authorList>
    </citation>
    <scope>IDENTIFICATION</scope>
</reference>
<proteinExistence type="predicted"/>
<keyword evidence="1" id="KW-1185">Reference proteome</keyword>